<dbReference type="Proteomes" id="UP000281553">
    <property type="component" value="Unassembled WGS sequence"/>
</dbReference>
<dbReference type="InterPro" id="IPR035914">
    <property type="entry name" value="Sperma_CUB_dom_sf"/>
</dbReference>
<proteinExistence type="predicted"/>
<evidence type="ECO:0000313" key="1">
    <source>
        <dbReference type="EMBL" id="VDK84100.1"/>
    </source>
</evidence>
<dbReference type="SUPFAM" id="SSF49854">
    <property type="entry name" value="Spermadhesin, CUB domain"/>
    <property type="match status" value="1"/>
</dbReference>
<name>A0A3P6TZ03_DIBLA</name>
<accession>A0A3P6TZ03</accession>
<evidence type="ECO:0008006" key="3">
    <source>
        <dbReference type="Google" id="ProtNLM"/>
    </source>
</evidence>
<protein>
    <recommendedName>
        <fullName evidence="3">CUB domain-containing protein</fullName>
    </recommendedName>
</protein>
<evidence type="ECO:0000313" key="2">
    <source>
        <dbReference type="Proteomes" id="UP000281553"/>
    </source>
</evidence>
<sequence length="162" mass="18147">MRHDFNNDAVEIDYLEVFEILDERPLGNGMLPNLLTSAHVARGTENMAWDEQMYHISADAVASSFPSSSSTSHQDILYMRQFISAHLFCGSRVPGPIVPSRPSSPLALVFRSDNEGTGLGFQLNFRFIPQHRLSPASHSMPGRKMQMPPAPPLISKIINHFW</sequence>
<dbReference type="Gene3D" id="2.60.120.290">
    <property type="entry name" value="Spermadhesin, CUB domain"/>
    <property type="match status" value="1"/>
</dbReference>
<keyword evidence="2" id="KW-1185">Reference proteome</keyword>
<organism evidence="1 2">
    <name type="scientific">Dibothriocephalus latus</name>
    <name type="common">Fish tapeworm</name>
    <name type="synonym">Diphyllobothrium latum</name>
    <dbReference type="NCBI Taxonomy" id="60516"/>
    <lineage>
        <taxon>Eukaryota</taxon>
        <taxon>Metazoa</taxon>
        <taxon>Spiralia</taxon>
        <taxon>Lophotrochozoa</taxon>
        <taxon>Platyhelminthes</taxon>
        <taxon>Cestoda</taxon>
        <taxon>Eucestoda</taxon>
        <taxon>Diphyllobothriidea</taxon>
        <taxon>Diphyllobothriidae</taxon>
        <taxon>Dibothriocephalus</taxon>
    </lineage>
</organism>
<dbReference type="EMBL" id="UYRU01043845">
    <property type="protein sequence ID" value="VDK84100.1"/>
    <property type="molecule type" value="Genomic_DNA"/>
</dbReference>
<dbReference type="AlphaFoldDB" id="A0A3P6TZ03"/>
<gene>
    <name evidence="1" type="ORF">DILT_LOCUS3550</name>
</gene>
<reference evidence="1 2" key="1">
    <citation type="submission" date="2018-11" db="EMBL/GenBank/DDBJ databases">
        <authorList>
            <consortium name="Pathogen Informatics"/>
        </authorList>
    </citation>
    <scope>NUCLEOTIDE SEQUENCE [LARGE SCALE GENOMIC DNA]</scope>
</reference>